<dbReference type="Proteomes" id="UP000051131">
    <property type="component" value="Unassembled WGS sequence"/>
</dbReference>
<evidence type="ECO:0000313" key="5">
    <source>
        <dbReference type="EMBL" id="KRM92728.1"/>
    </source>
</evidence>
<dbReference type="Pfam" id="PF01022">
    <property type="entry name" value="HTH_5"/>
    <property type="match status" value="1"/>
</dbReference>
<sequence>MSNKKLTVNEIADEIGITQSAISHQLKLLRQTGLVKGIRDGQKIYYELSDQHITTIFEQVREHVRERNL</sequence>
<evidence type="ECO:0000256" key="1">
    <source>
        <dbReference type="ARBA" id="ARBA00023015"/>
    </source>
</evidence>
<keyword evidence="3" id="KW-0804">Transcription</keyword>
<dbReference type="PRINTS" id="PR00778">
    <property type="entry name" value="HTHARSR"/>
</dbReference>
<protein>
    <recommendedName>
        <fullName evidence="4">HTH arsR-type domain-containing protein</fullName>
    </recommendedName>
</protein>
<keyword evidence="2" id="KW-0238">DNA-binding</keyword>
<comment type="caution">
    <text evidence="5">The sequence shown here is derived from an EMBL/GenBank/DDBJ whole genome shotgun (WGS) entry which is preliminary data.</text>
</comment>
<dbReference type="GO" id="GO:0003677">
    <property type="term" value="F:DNA binding"/>
    <property type="evidence" value="ECO:0007669"/>
    <property type="project" value="UniProtKB-KW"/>
</dbReference>
<dbReference type="AlphaFoldDB" id="A0A0R2CME0"/>
<dbReference type="PANTHER" id="PTHR43132">
    <property type="entry name" value="ARSENICAL RESISTANCE OPERON REPRESSOR ARSR-RELATED"/>
    <property type="match status" value="1"/>
</dbReference>
<accession>A0A0R2CME0</accession>
<dbReference type="InterPro" id="IPR001845">
    <property type="entry name" value="HTH_ArsR_DNA-bd_dom"/>
</dbReference>
<dbReference type="SUPFAM" id="SSF46785">
    <property type="entry name" value="Winged helix' DNA-binding domain"/>
    <property type="match status" value="1"/>
</dbReference>
<keyword evidence="1" id="KW-0805">Transcription regulation</keyword>
<organism evidence="5 6">
    <name type="scientific">Liquorilactobacillus cacaonum DSM 21116</name>
    <dbReference type="NCBI Taxonomy" id="1423729"/>
    <lineage>
        <taxon>Bacteria</taxon>
        <taxon>Bacillati</taxon>
        <taxon>Bacillota</taxon>
        <taxon>Bacilli</taxon>
        <taxon>Lactobacillales</taxon>
        <taxon>Lactobacillaceae</taxon>
        <taxon>Liquorilactobacillus</taxon>
    </lineage>
</organism>
<dbReference type="PANTHER" id="PTHR43132:SF2">
    <property type="entry name" value="ARSENICAL RESISTANCE OPERON REPRESSOR ARSR-RELATED"/>
    <property type="match status" value="1"/>
</dbReference>
<dbReference type="SMART" id="SM00418">
    <property type="entry name" value="HTH_ARSR"/>
    <property type="match status" value="1"/>
</dbReference>
<dbReference type="EMBL" id="AYZE01000005">
    <property type="protein sequence ID" value="KRM92728.1"/>
    <property type="molecule type" value="Genomic_DNA"/>
</dbReference>
<feature type="domain" description="HTH arsR-type" evidence="4">
    <location>
        <begin position="1"/>
        <end position="68"/>
    </location>
</feature>
<dbReference type="InterPro" id="IPR011991">
    <property type="entry name" value="ArsR-like_HTH"/>
</dbReference>
<dbReference type="CDD" id="cd00090">
    <property type="entry name" value="HTH_ARSR"/>
    <property type="match status" value="1"/>
</dbReference>
<proteinExistence type="predicted"/>
<dbReference type="STRING" id="1423729.FC80_GL001667"/>
<evidence type="ECO:0000259" key="4">
    <source>
        <dbReference type="PROSITE" id="PS50987"/>
    </source>
</evidence>
<dbReference type="PROSITE" id="PS50987">
    <property type="entry name" value="HTH_ARSR_2"/>
    <property type="match status" value="1"/>
</dbReference>
<keyword evidence="6" id="KW-1185">Reference proteome</keyword>
<evidence type="ECO:0000256" key="2">
    <source>
        <dbReference type="ARBA" id="ARBA00023125"/>
    </source>
</evidence>
<dbReference type="InterPro" id="IPR036388">
    <property type="entry name" value="WH-like_DNA-bd_sf"/>
</dbReference>
<name>A0A0R2CME0_9LACO</name>
<dbReference type="InterPro" id="IPR036390">
    <property type="entry name" value="WH_DNA-bd_sf"/>
</dbReference>
<evidence type="ECO:0000256" key="3">
    <source>
        <dbReference type="ARBA" id="ARBA00023163"/>
    </source>
</evidence>
<dbReference type="PATRIC" id="fig|1423729.3.peg.1692"/>
<dbReference type="InterPro" id="IPR051011">
    <property type="entry name" value="Metal_resp_trans_reg"/>
</dbReference>
<dbReference type="Gene3D" id="1.10.10.10">
    <property type="entry name" value="Winged helix-like DNA-binding domain superfamily/Winged helix DNA-binding domain"/>
    <property type="match status" value="1"/>
</dbReference>
<evidence type="ECO:0000313" key="6">
    <source>
        <dbReference type="Proteomes" id="UP000051131"/>
    </source>
</evidence>
<reference evidence="5 6" key="1">
    <citation type="journal article" date="2015" name="Genome Announc.">
        <title>Expanding the biotechnology potential of lactobacilli through comparative genomics of 213 strains and associated genera.</title>
        <authorList>
            <person name="Sun Z."/>
            <person name="Harris H.M."/>
            <person name="McCann A."/>
            <person name="Guo C."/>
            <person name="Argimon S."/>
            <person name="Zhang W."/>
            <person name="Yang X."/>
            <person name="Jeffery I.B."/>
            <person name="Cooney J.C."/>
            <person name="Kagawa T.F."/>
            <person name="Liu W."/>
            <person name="Song Y."/>
            <person name="Salvetti E."/>
            <person name="Wrobel A."/>
            <person name="Rasinkangas P."/>
            <person name="Parkhill J."/>
            <person name="Rea M.C."/>
            <person name="O'Sullivan O."/>
            <person name="Ritari J."/>
            <person name="Douillard F.P."/>
            <person name="Paul Ross R."/>
            <person name="Yang R."/>
            <person name="Briner A.E."/>
            <person name="Felis G.E."/>
            <person name="de Vos W.M."/>
            <person name="Barrangou R."/>
            <person name="Klaenhammer T.R."/>
            <person name="Caufield P.W."/>
            <person name="Cui Y."/>
            <person name="Zhang H."/>
            <person name="O'Toole P.W."/>
        </authorList>
    </citation>
    <scope>NUCLEOTIDE SEQUENCE [LARGE SCALE GENOMIC DNA]</scope>
    <source>
        <strain evidence="5 6">DSM 21116</strain>
    </source>
</reference>
<gene>
    <name evidence="5" type="ORF">FC80_GL001667</name>
</gene>
<dbReference type="GO" id="GO:0003700">
    <property type="term" value="F:DNA-binding transcription factor activity"/>
    <property type="evidence" value="ECO:0007669"/>
    <property type="project" value="InterPro"/>
</dbReference>
<dbReference type="NCBIfam" id="NF033788">
    <property type="entry name" value="HTH_metalloreg"/>
    <property type="match status" value="1"/>
</dbReference>